<keyword evidence="3" id="KW-0206">Cytoskeleton</keyword>
<dbReference type="Proteomes" id="UP000276133">
    <property type="component" value="Unassembled WGS sequence"/>
</dbReference>
<protein>
    <submittedName>
        <fullName evidence="5">Tropomodulin</fullName>
    </submittedName>
</protein>
<evidence type="ECO:0000256" key="2">
    <source>
        <dbReference type="ARBA" id="ARBA00022490"/>
    </source>
</evidence>
<feature type="region of interest" description="Disordered" evidence="4">
    <location>
        <begin position="31"/>
        <end position="61"/>
    </location>
</feature>
<dbReference type="PANTHER" id="PTHR10901">
    <property type="entry name" value="TROPOMODULIN"/>
    <property type="match status" value="1"/>
</dbReference>
<evidence type="ECO:0000313" key="6">
    <source>
        <dbReference type="Proteomes" id="UP000276133"/>
    </source>
</evidence>
<dbReference type="STRING" id="10195.A0A3M7RNE8"/>
<dbReference type="Gene3D" id="3.80.10.10">
    <property type="entry name" value="Ribonuclease Inhibitor"/>
    <property type="match status" value="1"/>
</dbReference>
<dbReference type="InterPro" id="IPR032675">
    <property type="entry name" value="LRR_dom_sf"/>
</dbReference>
<dbReference type="Pfam" id="PF03250">
    <property type="entry name" value="Tropomodulin"/>
    <property type="match status" value="1"/>
</dbReference>
<dbReference type="GO" id="GO:0030016">
    <property type="term" value="C:myofibril"/>
    <property type="evidence" value="ECO:0007669"/>
    <property type="project" value="TreeGrafter"/>
</dbReference>
<proteinExistence type="predicted"/>
<gene>
    <name evidence="5" type="ORF">BpHYR1_040657</name>
</gene>
<evidence type="ECO:0000256" key="4">
    <source>
        <dbReference type="SAM" id="MobiDB-lite"/>
    </source>
</evidence>
<comment type="subcellular location">
    <subcellularLocation>
        <location evidence="1">Cytoplasm</location>
        <location evidence="1">Cytoskeleton</location>
    </subcellularLocation>
</comment>
<dbReference type="OrthoDB" id="2163268at2759"/>
<dbReference type="GO" id="GO:0005523">
    <property type="term" value="F:tropomyosin binding"/>
    <property type="evidence" value="ECO:0007669"/>
    <property type="project" value="InterPro"/>
</dbReference>
<name>A0A3M7RNE8_BRAPC</name>
<organism evidence="5 6">
    <name type="scientific">Brachionus plicatilis</name>
    <name type="common">Marine rotifer</name>
    <name type="synonym">Brachionus muelleri</name>
    <dbReference type="NCBI Taxonomy" id="10195"/>
    <lineage>
        <taxon>Eukaryota</taxon>
        <taxon>Metazoa</taxon>
        <taxon>Spiralia</taxon>
        <taxon>Gnathifera</taxon>
        <taxon>Rotifera</taxon>
        <taxon>Eurotatoria</taxon>
        <taxon>Monogononta</taxon>
        <taxon>Pseudotrocha</taxon>
        <taxon>Ploima</taxon>
        <taxon>Brachionidae</taxon>
        <taxon>Brachionus</taxon>
    </lineage>
</organism>
<feature type="compositionally biased region" description="Basic and acidic residues" evidence="4">
    <location>
        <begin position="38"/>
        <end position="53"/>
    </location>
</feature>
<keyword evidence="2" id="KW-0963">Cytoplasm</keyword>
<sequence length="360" mass="40852">MSVKQRDFSDVDFDEIDALLSQLTEEELECLAGEVDPDDPHLPPSERCRDQTKKQPTGPYDREKLLKYLEDQGKNEKDWEQNKEFKKEIRGKVWVPPPKPVEEEHQELEHVATEWDEILNGASEAEIVELAAILGFTGLVNQVQFHAAEKSDLGISFGGWNAAAKSETLKFVPPEPDNKTDVEESIKKLQENDSSLCSLNLNNIKNISHERMKQVIEAMKTNTNCKNLSMANIEMPDSVAKTIVDMLEENTSLLTLNIESNLLTGFVIADICRATLKNQTLIDLRMSNQRAQILGNKVEMDIANSISQNSTLLRLGIHFNTLGPRAKVQDVIKRNWDNLRLKRINEKTQKSTTNENEDQE</sequence>
<evidence type="ECO:0000256" key="1">
    <source>
        <dbReference type="ARBA" id="ARBA00004245"/>
    </source>
</evidence>
<evidence type="ECO:0000313" key="5">
    <source>
        <dbReference type="EMBL" id="RNA24855.1"/>
    </source>
</evidence>
<dbReference type="AlphaFoldDB" id="A0A3M7RNE8"/>
<dbReference type="PANTHER" id="PTHR10901:SF6">
    <property type="entry name" value="TROPOMODULIN, ISOFORM N"/>
    <property type="match status" value="1"/>
</dbReference>
<dbReference type="GO" id="GO:0051694">
    <property type="term" value="P:pointed-end actin filament capping"/>
    <property type="evidence" value="ECO:0007669"/>
    <property type="project" value="InterPro"/>
</dbReference>
<dbReference type="InterPro" id="IPR004934">
    <property type="entry name" value="TMOD"/>
</dbReference>
<accession>A0A3M7RNE8</accession>
<reference evidence="5 6" key="1">
    <citation type="journal article" date="2018" name="Sci. Rep.">
        <title>Genomic signatures of local adaptation to the degree of environmental predictability in rotifers.</title>
        <authorList>
            <person name="Franch-Gras L."/>
            <person name="Hahn C."/>
            <person name="Garcia-Roger E.M."/>
            <person name="Carmona M.J."/>
            <person name="Serra M."/>
            <person name="Gomez A."/>
        </authorList>
    </citation>
    <scope>NUCLEOTIDE SEQUENCE [LARGE SCALE GENOMIC DNA]</scope>
    <source>
        <strain evidence="5">HYR1</strain>
    </source>
</reference>
<dbReference type="GO" id="GO:0005856">
    <property type="term" value="C:cytoskeleton"/>
    <property type="evidence" value="ECO:0007669"/>
    <property type="project" value="UniProtKB-SubCell"/>
</dbReference>
<comment type="caution">
    <text evidence="5">The sequence shown here is derived from an EMBL/GenBank/DDBJ whole genome shotgun (WGS) entry which is preliminary data.</text>
</comment>
<dbReference type="GO" id="GO:0030239">
    <property type="term" value="P:myofibril assembly"/>
    <property type="evidence" value="ECO:0007669"/>
    <property type="project" value="TreeGrafter"/>
</dbReference>
<dbReference type="GO" id="GO:0007015">
    <property type="term" value="P:actin filament organization"/>
    <property type="evidence" value="ECO:0007669"/>
    <property type="project" value="TreeGrafter"/>
</dbReference>
<dbReference type="SUPFAM" id="SSF52047">
    <property type="entry name" value="RNI-like"/>
    <property type="match status" value="1"/>
</dbReference>
<evidence type="ECO:0000256" key="3">
    <source>
        <dbReference type="ARBA" id="ARBA00023212"/>
    </source>
</evidence>
<keyword evidence="6" id="KW-1185">Reference proteome</keyword>
<dbReference type="EMBL" id="REGN01003036">
    <property type="protein sequence ID" value="RNA24855.1"/>
    <property type="molecule type" value="Genomic_DNA"/>
</dbReference>